<dbReference type="PROSITE" id="PS50931">
    <property type="entry name" value="HTH_LYSR"/>
    <property type="match status" value="1"/>
</dbReference>
<gene>
    <name evidence="6" type="ORF">OA50_03711</name>
</gene>
<dbReference type="InterPro" id="IPR036388">
    <property type="entry name" value="WH-like_DNA-bd_sf"/>
</dbReference>
<keyword evidence="2" id="KW-0805">Transcription regulation</keyword>
<evidence type="ECO:0000256" key="2">
    <source>
        <dbReference type="ARBA" id="ARBA00023015"/>
    </source>
</evidence>
<dbReference type="InterPro" id="IPR050950">
    <property type="entry name" value="HTH-type_LysR_regulators"/>
</dbReference>
<dbReference type="SUPFAM" id="SSF53850">
    <property type="entry name" value="Periplasmic binding protein-like II"/>
    <property type="match status" value="1"/>
</dbReference>
<dbReference type="Gene3D" id="3.40.190.290">
    <property type="match status" value="1"/>
</dbReference>
<dbReference type="RefSeq" id="WP_043144351.1">
    <property type="nucleotide sequence ID" value="NZ_JSUQ01000015.1"/>
</dbReference>
<dbReference type="InterPro" id="IPR036390">
    <property type="entry name" value="WH_DNA-bd_sf"/>
</dbReference>
<accession>A0A0B3SMP8</accession>
<dbReference type="STRING" id="561184.SAMN05216376_104113"/>
<dbReference type="InterPro" id="IPR000847">
    <property type="entry name" value="LysR_HTH_N"/>
</dbReference>
<sequence length="305" mass="33398">MDIARRIKPAHLDLVLKIAETQQLQLAAQAVAISQPAASRILAEIETNIGSPLFVRHPKGMVMSQAGEVFVRHARVILAEVRTLEDELRHIQSGDLGEVRVGSVTGPAVGVLMPAVQAVLQDSPDLEISVDVAPSRVLIRDLEEGRYDFVLGRIPPGHDSRLFRVHPARTEVVALLVHDTHPLASRQDVEVSELTGYPWVMQERGMPIRESVEAAFHTAGVAIPPRVLNSSSLLVALAQVARVQAIVPQSNEVKELLVHSDIGANLTALQLRRSIVVPPYFVLRDGSRKLSRAAERLLQEVLARI</sequence>
<organism evidence="6 7">
    <name type="scientific">Mameliella alba</name>
    <dbReference type="NCBI Taxonomy" id="561184"/>
    <lineage>
        <taxon>Bacteria</taxon>
        <taxon>Pseudomonadati</taxon>
        <taxon>Pseudomonadota</taxon>
        <taxon>Alphaproteobacteria</taxon>
        <taxon>Rhodobacterales</taxon>
        <taxon>Roseobacteraceae</taxon>
        <taxon>Mameliella</taxon>
    </lineage>
</organism>
<dbReference type="GO" id="GO:0003677">
    <property type="term" value="F:DNA binding"/>
    <property type="evidence" value="ECO:0007669"/>
    <property type="project" value="UniProtKB-KW"/>
</dbReference>
<dbReference type="AlphaFoldDB" id="A0A0B3SMP8"/>
<protein>
    <submittedName>
        <fullName evidence="6">Transcriptional regulator</fullName>
    </submittedName>
</protein>
<dbReference type="GO" id="GO:0003700">
    <property type="term" value="F:DNA-binding transcription factor activity"/>
    <property type="evidence" value="ECO:0007669"/>
    <property type="project" value="InterPro"/>
</dbReference>
<dbReference type="Gene3D" id="1.10.10.10">
    <property type="entry name" value="Winged helix-like DNA-binding domain superfamily/Winged helix DNA-binding domain"/>
    <property type="match status" value="1"/>
</dbReference>
<dbReference type="SUPFAM" id="SSF46785">
    <property type="entry name" value="Winged helix' DNA-binding domain"/>
    <property type="match status" value="1"/>
</dbReference>
<comment type="caution">
    <text evidence="6">The sequence shown here is derived from an EMBL/GenBank/DDBJ whole genome shotgun (WGS) entry which is preliminary data.</text>
</comment>
<dbReference type="PRINTS" id="PR00039">
    <property type="entry name" value="HTHLYSR"/>
</dbReference>
<keyword evidence="7" id="KW-1185">Reference proteome</keyword>
<name>A0A0B3SMP8_9RHOB</name>
<dbReference type="EMBL" id="JSUQ01000015">
    <property type="protein sequence ID" value="KHQ51809.1"/>
    <property type="molecule type" value="Genomic_DNA"/>
</dbReference>
<evidence type="ECO:0000256" key="3">
    <source>
        <dbReference type="ARBA" id="ARBA00023125"/>
    </source>
</evidence>
<evidence type="ECO:0000313" key="7">
    <source>
        <dbReference type="Proteomes" id="UP000030960"/>
    </source>
</evidence>
<dbReference type="InterPro" id="IPR005119">
    <property type="entry name" value="LysR_subst-bd"/>
</dbReference>
<reference evidence="6 7" key="1">
    <citation type="submission" date="2014-10" db="EMBL/GenBank/DDBJ databases">
        <title>Genome sequence of Ponticoccus sp. strain UMTAT08 isolated from clonal culture of toxic dinoflagellate Alexandrium tamiyavanichii.</title>
        <authorList>
            <person name="Gan H.Y."/>
            <person name="Muhd D.-D."/>
            <person name="Mohd Noor M.E."/>
            <person name="Yeong Y.S."/>
            <person name="Usup G."/>
        </authorList>
    </citation>
    <scope>NUCLEOTIDE SEQUENCE [LARGE SCALE GENOMIC DNA]</scope>
    <source>
        <strain evidence="6 7">UMTAT08</strain>
    </source>
</reference>
<comment type="similarity">
    <text evidence="1">Belongs to the LysR transcriptional regulatory family.</text>
</comment>
<evidence type="ECO:0000259" key="5">
    <source>
        <dbReference type="PROSITE" id="PS50931"/>
    </source>
</evidence>
<keyword evidence="4" id="KW-0804">Transcription</keyword>
<feature type="domain" description="HTH lysR-type" evidence="5">
    <location>
        <begin position="7"/>
        <end position="64"/>
    </location>
</feature>
<dbReference type="PANTHER" id="PTHR30419">
    <property type="entry name" value="HTH-TYPE TRANSCRIPTIONAL REGULATOR YBHD"/>
    <property type="match status" value="1"/>
</dbReference>
<dbReference type="OrthoDB" id="9803030at2"/>
<dbReference type="Proteomes" id="UP000030960">
    <property type="component" value="Unassembled WGS sequence"/>
</dbReference>
<evidence type="ECO:0000256" key="1">
    <source>
        <dbReference type="ARBA" id="ARBA00009437"/>
    </source>
</evidence>
<evidence type="ECO:0000256" key="4">
    <source>
        <dbReference type="ARBA" id="ARBA00023163"/>
    </source>
</evidence>
<evidence type="ECO:0000313" key="6">
    <source>
        <dbReference type="EMBL" id="KHQ51809.1"/>
    </source>
</evidence>
<dbReference type="Pfam" id="PF03466">
    <property type="entry name" value="LysR_substrate"/>
    <property type="match status" value="1"/>
</dbReference>
<keyword evidence="3" id="KW-0238">DNA-binding</keyword>
<proteinExistence type="inferred from homology"/>
<dbReference type="PANTHER" id="PTHR30419:SF8">
    <property type="entry name" value="NITROGEN ASSIMILATION TRANSCRIPTIONAL ACTIVATOR-RELATED"/>
    <property type="match status" value="1"/>
</dbReference>
<dbReference type="GO" id="GO:0005829">
    <property type="term" value="C:cytosol"/>
    <property type="evidence" value="ECO:0007669"/>
    <property type="project" value="TreeGrafter"/>
</dbReference>
<dbReference type="Pfam" id="PF00126">
    <property type="entry name" value="HTH_1"/>
    <property type="match status" value="1"/>
</dbReference>